<dbReference type="PANTHER" id="PTHR13344:SF0">
    <property type="entry name" value="NADH DEHYDROGENASE [UBIQUINONE] 1 ALPHA SUBCOMPLEX SUBUNIT 8"/>
    <property type="match status" value="1"/>
</dbReference>
<keyword evidence="9" id="KW-1015">Disulfide bond</keyword>
<dbReference type="AlphaFoldDB" id="A0A8S4R4L5"/>
<evidence type="ECO:0000256" key="3">
    <source>
        <dbReference type="ARBA" id="ARBA00010705"/>
    </source>
</evidence>
<dbReference type="OrthoDB" id="276296at2759"/>
<keyword evidence="6" id="KW-0677">Repeat</keyword>
<keyword evidence="12" id="KW-1185">Reference proteome</keyword>
<reference evidence="11" key="1">
    <citation type="submission" date="2022-03" db="EMBL/GenBank/DDBJ databases">
        <authorList>
            <person name="Lindestad O."/>
        </authorList>
    </citation>
    <scope>NUCLEOTIDE SEQUENCE</scope>
</reference>
<feature type="region of interest" description="Disordered" evidence="10">
    <location>
        <begin position="137"/>
        <end position="166"/>
    </location>
</feature>
<dbReference type="Proteomes" id="UP000838756">
    <property type="component" value="Unassembled WGS sequence"/>
</dbReference>
<name>A0A8S4R4L5_9NEOP</name>
<evidence type="ECO:0000256" key="10">
    <source>
        <dbReference type="SAM" id="MobiDB-lite"/>
    </source>
</evidence>
<protein>
    <submittedName>
        <fullName evidence="11">Jg21454 protein</fullName>
    </submittedName>
</protein>
<dbReference type="PANTHER" id="PTHR13344">
    <property type="entry name" value="NADH-UBIQUINONE OXIDOREDUCTASE"/>
    <property type="match status" value="1"/>
</dbReference>
<dbReference type="GO" id="GO:0005739">
    <property type="term" value="C:mitochondrion"/>
    <property type="evidence" value="ECO:0007669"/>
    <property type="project" value="UniProtKB-SubCell"/>
</dbReference>
<evidence type="ECO:0000313" key="11">
    <source>
        <dbReference type="EMBL" id="CAH2231625.1"/>
    </source>
</evidence>
<evidence type="ECO:0000256" key="1">
    <source>
        <dbReference type="ARBA" id="ARBA00003195"/>
    </source>
</evidence>
<keyword evidence="5" id="KW-0679">Respiratory chain</keyword>
<dbReference type="GO" id="GO:0006120">
    <property type="term" value="P:mitochondrial electron transport, NADH to ubiquinone"/>
    <property type="evidence" value="ECO:0007669"/>
    <property type="project" value="InterPro"/>
</dbReference>
<evidence type="ECO:0000256" key="6">
    <source>
        <dbReference type="ARBA" id="ARBA00022737"/>
    </source>
</evidence>
<evidence type="ECO:0000256" key="9">
    <source>
        <dbReference type="ARBA" id="ARBA00023157"/>
    </source>
</evidence>
<evidence type="ECO:0000256" key="2">
    <source>
        <dbReference type="ARBA" id="ARBA00004173"/>
    </source>
</evidence>
<evidence type="ECO:0000256" key="7">
    <source>
        <dbReference type="ARBA" id="ARBA00022982"/>
    </source>
</evidence>
<sequence>MVVTKDVKLPEFSELNVDECNISTATLMSAAPYVGKHCESVNNEFMLCRYELNDPRACIEIGKKVTACTLQLFRQIKDNCKLEFNQYANCIDKSSGNYTYNNCRKTQAVFDTCMDQKLCMQRPGFGYFCRARIHQTSRPAPTPEKCPCEPRVPDPTPSLPDCKPRPPSRFGNRLFWTTE</sequence>
<dbReference type="InterPro" id="IPR016680">
    <property type="entry name" value="NDUFA8"/>
</dbReference>
<organism evidence="11 12">
    <name type="scientific">Pararge aegeria aegeria</name>
    <dbReference type="NCBI Taxonomy" id="348720"/>
    <lineage>
        <taxon>Eukaryota</taxon>
        <taxon>Metazoa</taxon>
        <taxon>Ecdysozoa</taxon>
        <taxon>Arthropoda</taxon>
        <taxon>Hexapoda</taxon>
        <taxon>Insecta</taxon>
        <taxon>Pterygota</taxon>
        <taxon>Neoptera</taxon>
        <taxon>Endopterygota</taxon>
        <taxon>Lepidoptera</taxon>
        <taxon>Glossata</taxon>
        <taxon>Ditrysia</taxon>
        <taxon>Papilionoidea</taxon>
        <taxon>Nymphalidae</taxon>
        <taxon>Satyrinae</taxon>
        <taxon>Satyrini</taxon>
        <taxon>Parargina</taxon>
        <taxon>Pararge</taxon>
    </lineage>
</organism>
<evidence type="ECO:0000313" key="12">
    <source>
        <dbReference type="Proteomes" id="UP000838756"/>
    </source>
</evidence>
<comment type="function">
    <text evidence="1">Accessory subunit of the mitochondrial membrane respiratory chain NADH dehydrogenase (Complex I), that is believed not to be involved in catalysis. Complex I functions in the transfer of electrons from NADH to the respiratory chain. The immediate electron acceptor for the enzyme is believed to be ubiquinone.</text>
</comment>
<evidence type="ECO:0000256" key="4">
    <source>
        <dbReference type="ARBA" id="ARBA00022448"/>
    </source>
</evidence>
<keyword evidence="8" id="KW-0496">Mitochondrion</keyword>
<gene>
    <name evidence="11" type="primary">jg21454</name>
    <name evidence="11" type="ORF">PAEG_LOCUS10098</name>
</gene>
<keyword evidence="4" id="KW-0813">Transport</keyword>
<proteinExistence type="inferred from homology"/>
<comment type="caution">
    <text evidence="11">The sequence shown here is derived from an EMBL/GenBank/DDBJ whole genome shotgun (WGS) entry which is preliminary data.</text>
</comment>
<accession>A0A8S4R4L5</accession>
<keyword evidence="7" id="KW-0249">Electron transport</keyword>
<dbReference type="EMBL" id="CAKXAJ010024845">
    <property type="protein sequence ID" value="CAH2231625.1"/>
    <property type="molecule type" value="Genomic_DNA"/>
</dbReference>
<comment type="subcellular location">
    <subcellularLocation>
        <location evidence="2">Mitochondrion</location>
    </subcellularLocation>
</comment>
<evidence type="ECO:0000256" key="8">
    <source>
        <dbReference type="ARBA" id="ARBA00023128"/>
    </source>
</evidence>
<comment type="similarity">
    <text evidence="3">Belongs to the complex I NDUFA8 subunit family.</text>
</comment>
<evidence type="ECO:0000256" key="5">
    <source>
        <dbReference type="ARBA" id="ARBA00022660"/>
    </source>
</evidence>